<name>A0ABY7QP81_9FLAO</name>
<protein>
    <submittedName>
        <fullName evidence="2">Uncharacterized protein</fullName>
    </submittedName>
</protein>
<feature type="region of interest" description="Disordered" evidence="1">
    <location>
        <begin position="21"/>
        <end position="43"/>
    </location>
</feature>
<dbReference type="RefSeq" id="WP_271148870.1">
    <property type="nucleotide sequence ID" value="NZ_CP115859.1"/>
</dbReference>
<dbReference type="Proteomes" id="UP001210978">
    <property type="component" value="Chromosome"/>
</dbReference>
<sequence length="43" mass="4892">MKSLKEFITENLDKLVLTTAQKAKDKSVDEDVKQDKPVADKKD</sequence>
<feature type="compositionally biased region" description="Basic and acidic residues" evidence="1">
    <location>
        <begin position="22"/>
        <end position="43"/>
    </location>
</feature>
<dbReference type="EMBL" id="CP115859">
    <property type="protein sequence ID" value="WBV60548.1"/>
    <property type="molecule type" value="Genomic_DNA"/>
</dbReference>
<evidence type="ECO:0000313" key="3">
    <source>
        <dbReference type="Proteomes" id="UP001210978"/>
    </source>
</evidence>
<organism evidence="2 3">
    <name type="scientific">Chryseobacterium camelliae</name>
    <dbReference type="NCBI Taxonomy" id="1265445"/>
    <lineage>
        <taxon>Bacteria</taxon>
        <taxon>Pseudomonadati</taxon>
        <taxon>Bacteroidota</taxon>
        <taxon>Flavobacteriia</taxon>
        <taxon>Flavobacteriales</taxon>
        <taxon>Weeksellaceae</taxon>
        <taxon>Chryseobacterium group</taxon>
        <taxon>Chryseobacterium</taxon>
    </lineage>
</organism>
<reference evidence="2 3" key="1">
    <citation type="submission" date="2023-01" db="EMBL/GenBank/DDBJ databases">
        <title>Complete genome of Chryseobacterium camelliae VAN22-5A.</title>
        <authorList>
            <person name="Zong G."/>
            <person name="Cao G."/>
        </authorList>
    </citation>
    <scope>NUCLEOTIDE SEQUENCE [LARGE SCALE GENOMIC DNA]</scope>
    <source>
        <strain evidence="2 3">VAN22-5A</strain>
    </source>
</reference>
<keyword evidence="3" id="KW-1185">Reference proteome</keyword>
<proteinExistence type="predicted"/>
<gene>
    <name evidence="2" type="ORF">PFY12_00165</name>
</gene>
<accession>A0ABY7QP81</accession>
<evidence type="ECO:0000313" key="2">
    <source>
        <dbReference type="EMBL" id="WBV60548.1"/>
    </source>
</evidence>
<evidence type="ECO:0000256" key="1">
    <source>
        <dbReference type="SAM" id="MobiDB-lite"/>
    </source>
</evidence>